<dbReference type="Proteomes" id="UP001501638">
    <property type="component" value="Unassembled WGS sequence"/>
</dbReference>
<gene>
    <name evidence="2" type="ORF">GCM10010405_13570</name>
</gene>
<proteinExistence type="predicted"/>
<sequence>MGGVGRTDRFSANVQVIVDARAWRTSGSAEHCQNVTVLGDGAHPDTGLTVPHRKRPGRVLPAEAERT</sequence>
<evidence type="ECO:0000313" key="2">
    <source>
        <dbReference type="EMBL" id="GAA2431964.1"/>
    </source>
</evidence>
<comment type="caution">
    <text evidence="2">The sequence shown here is derived from an EMBL/GenBank/DDBJ whole genome shotgun (WGS) entry which is preliminary data.</text>
</comment>
<accession>A0ABP5WNH5</accession>
<dbReference type="EMBL" id="BAAASZ010000011">
    <property type="protein sequence ID" value="GAA2431964.1"/>
    <property type="molecule type" value="Genomic_DNA"/>
</dbReference>
<keyword evidence="3" id="KW-1185">Reference proteome</keyword>
<name>A0ABP5WNH5_9ACTN</name>
<organism evidence="2 3">
    <name type="scientific">Streptomyces macrosporus</name>
    <dbReference type="NCBI Taxonomy" id="44032"/>
    <lineage>
        <taxon>Bacteria</taxon>
        <taxon>Bacillati</taxon>
        <taxon>Actinomycetota</taxon>
        <taxon>Actinomycetes</taxon>
        <taxon>Kitasatosporales</taxon>
        <taxon>Streptomycetaceae</taxon>
        <taxon>Streptomyces</taxon>
    </lineage>
</organism>
<feature type="region of interest" description="Disordered" evidence="1">
    <location>
        <begin position="37"/>
        <end position="67"/>
    </location>
</feature>
<evidence type="ECO:0000313" key="3">
    <source>
        <dbReference type="Proteomes" id="UP001501638"/>
    </source>
</evidence>
<evidence type="ECO:0000256" key="1">
    <source>
        <dbReference type="SAM" id="MobiDB-lite"/>
    </source>
</evidence>
<reference evidence="3" key="1">
    <citation type="journal article" date="2019" name="Int. J. Syst. Evol. Microbiol.">
        <title>The Global Catalogue of Microorganisms (GCM) 10K type strain sequencing project: providing services to taxonomists for standard genome sequencing and annotation.</title>
        <authorList>
            <consortium name="The Broad Institute Genomics Platform"/>
            <consortium name="The Broad Institute Genome Sequencing Center for Infectious Disease"/>
            <person name="Wu L."/>
            <person name="Ma J."/>
        </authorList>
    </citation>
    <scope>NUCLEOTIDE SEQUENCE [LARGE SCALE GENOMIC DNA]</scope>
    <source>
        <strain evidence="3">JCM 6305</strain>
    </source>
</reference>
<protein>
    <submittedName>
        <fullName evidence="2">Uncharacterized protein</fullName>
    </submittedName>
</protein>